<dbReference type="EMBL" id="CAUYUJ010009269">
    <property type="protein sequence ID" value="CAK0826276.1"/>
    <property type="molecule type" value="Genomic_DNA"/>
</dbReference>
<evidence type="ECO:0000313" key="1">
    <source>
        <dbReference type="EMBL" id="CAK0826276.1"/>
    </source>
</evidence>
<sequence>MQLKRHTRWNAMSDSVAKVTGAPLIWIASDPVRFKTAASLSYHGARTRIFPMSMENACQTAEASARHGLCSIRLSSVDGRRHKLRFVRWTTRFSSRTTPFLKATSTTSCARCREGSGIFAALELPSIDVSVPAGS</sequence>
<organism evidence="1 2">
    <name type="scientific">Prorocentrum cordatum</name>
    <dbReference type="NCBI Taxonomy" id="2364126"/>
    <lineage>
        <taxon>Eukaryota</taxon>
        <taxon>Sar</taxon>
        <taxon>Alveolata</taxon>
        <taxon>Dinophyceae</taxon>
        <taxon>Prorocentrales</taxon>
        <taxon>Prorocentraceae</taxon>
        <taxon>Prorocentrum</taxon>
    </lineage>
</organism>
<protein>
    <submittedName>
        <fullName evidence="1">Uncharacterized protein</fullName>
    </submittedName>
</protein>
<evidence type="ECO:0000313" key="2">
    <source>
        <dbReference type="Proteomes" id="UP001189429"/>
    </source>
</evidence>
<dbReference type="Proteomes" id="UP001189429">
    <property type="component" value="Unassembled WGS sequence"/>
</dbReference>
<comment type="caution">
    <text evidence="1">The sequence shown here is derived from an EMBL/GenBank/DDBJ whole genome shotgun (WGS) entry which is preliminary data.</text>
</comment>
<proteinExistence type="predicted"/>
<keyword evidence="2" id="KW-1185">Reference proteome</keyword>
<name>A0ABN9S3T0_9DINO</name>
<reference evidence="1" key="1">
    <citation type="submission" date="2023-10" db="EMBL/GenBank/DDBJ databases">
        <authorList>
            <person name="Chen Y."/>
            <person name="Shah S."/>
            <person name="Dougan E. K."/>
            <person name="Thang M."/>
            <person name="Chan C."/>
        </authorList>
    </citation>
    <scope>NUCLEOTIDE SEQUENCE [LARGE SCALE GENOMIC DNA]</scope>
</reference>
<accession>A0ABN9S3T0</accession>
<gene>
    <name evidence="1" type="ORF">PCOR1329_LOCUS26195</name>
</gene>